<dbReference type="PANTHER" id="PTHR22916">
    <property type="entry name" value="GLYCOSYLTRANSFERASE"/>
    <property type="match status" value="1"/>
</dbReference>
<sequence>MSNSFNPLVSVTTCFLNLEEYIGEMIESVLAQDYPNWELILLDDGSTDNSTVIAKDYAQRYPDKIFYHDHPGHQNLGLSASRNAAIKLANGEFITFLDGDDVFLPQYLSHQIYLQQNNPEAGLICEATEYWYTWTEQDKENVVVQVGAAPNQMYYPPQLSLQLYPLGNGASPCVCALLIRKSLLEKYGMFNAAFKGMYEDQVLMTKIFLNEPVYISATCNNRYRQRADSMLHSSHATGGYQRIRKRFLRWMLSYLQEENLNFPEVKQLVEENLAYSRPFYLLVKDYLWKVKKRMQGKKVLFH</sequence>
<dbReference type="Proteomes" id="UP000323426">
    <property type="component" value="Unassembled WGS sequence"/>
</dbReference>
<keyword evidence="3" id="KW-1185">Reference proteome</keyword>
<keyword evidence="2" id="KW-0808">Transferase</keyword>
<dbReference type="EMBL" id="VWSF01000011">
    <property type="protein sequence ID" value="KAA5544215.1"/>
    <property type="molecule type" value="Genomic_DNA"/>
</dbReference>
<reference evidence="2 3" key="1">
    <citation type="submission" date="2019-09" db="EMBL/GenBank/DDBJ databases">
        <title>Genome sequence and assembly of Adhaeribacter sp.</title>
        <authorList>
            <person name="Chhetri G."/>
        </authorList>
    </citation>
    <scope>NUCLEOTIDE SEQUENCE [LARGE SCALE GENOMIC DNA]</scope>
    <source>
        <strain evidence="2 3">DK36</strain>
    </source>
</reference>
<dbReference type="PANTHER" id="PTHR22916:SF3">
    <property type="entry name" value="UDP-GLCNAC:BETAGAL BETA-1,3-N-ACETYLGLUCOSAMINYLTRANSFERASE-LIKE PROTEIN 1"/>
    <property type="match status" value="1"/>
</dbReference>
<dbReference type="SUPFAM" id="SSF53448">
    <property type="entry name" value="Nucleotide-diphospho-sugar transferases"/>
    <property type="match status" value="1"/>
</dbReference>
<name>A0A5M6DG61_9BACT</name>
<organism evidence="2 3">
    <name type="scientific">Adhaeribacter rhizoryzae</name>
    <dbReference type="NCBI Taxonomy" id="2607907"/>
    <lineage>
        <taxon>Bacteria</taxon>
        <taxon>Pseudomonadati</taxon>
        <taxon>Bacteroidota</taxon>
        <taxon>Cytophagia</taxon>
        <taxon>Cytophagales</taxon>
        <taxon>Hymenobacteraceae</taxon>
        <taxon>Adhaeribacter</taxon>
    </lineage>
</organism>
<gene>
    <name evidence="2" type="ORF">F0145_15010</name>
</gene>
<protein>
    <submittedName>
        <fullName evidence="2">Glycosyltransferase family 2 protein</fullName>
    </submittedName>
</protein>
<dbReference type="AlphaFoldDB" id="A0A5M6DG61"/>
<feature type="domain" description="Glycosyltransferase 2-like" evidence="1">
    <location>
        <begin position="10"/>
        <end position="187"/>
    </location>
</feature>
<dbReference type="Gene3D" id="3.90.550.10">
    <property type="entry name" value="Spore Coat Polysaccharide Biosynthesis Protein SpsA, Chain A"/>
    <property type="match status" value="1"/>
</dbReference>
<evidence type="ECO:0000313" key="3">
    <source>
        <dbReference type="Proteomes" id="UP000323426"/>
    </source>
</evidence>
<accession>A0A5M6DG61</accession>
<dbReference type="Pfam" id="PF00535">
    <property type="entry name" value="Glycos_transf_2"/>
    <property type="match status" value="1"/>
</dbReference>
<dbReference type="InterPro" id="IPR001173">
    <property type="entry name" value="Glyco_trans_2-like"/>
</dbReference>
<comment type="caution">
    <text evidence="2">The sequence shown here is derived from an EMBL/GenBank/DDBJ whole genome shotgun (WGS) entry which is preliminary data.</text>
</comment>
<dbReference type="CDD" id="cd00761">
    <property type="entry name" value="Glyco_tranf_GTA_type"/>
    <property type="match status" value="1"/>
</dbReference>
<dbReference type="InterPro" id="IPR029044">
    <property type="entry name" value="Nucleotide-diphossugar_trans"/>
</dbReference>
<proteinExistence type="predicted"/>
<evidence type="ECO:0000259" key="1">
    <source>
        <dbReference type="Pfam" id="PF00535"/>
    </source>
</evidence>
<dbReference type="GO" id="GO:0016758">
    <property type="term" value="F:hexosyltransferase activity"/>
    <property type="evidence" value="ECO:0007669"/>
    <property type="project" value="UniProtKB-ARBA"/>
</dbReference>
<evidence type="ECO:0000313" key="2">
    <source>
        <dbReference type="EMBL" id="KAA5544215.1"/>
    </source>
</evidence>
<dbReference type="RefSeq" id="WP_150089325.1">
    <property type="nucleotide sequence ID" value="NZ_VWSF01000011.1"/>
</dbReference>